<dbReference type="PANTHER" id="PTHR34679">
    <property type="match status" value="1"/>
</dbReference>
<evidence type="ECO:0000256" key="1">
    <source>
        <dbReference type="SAM" id="Phobius"/>
    </source>
</evidence>
<keyword evidence="1" id="KW-0472">Membrane</keyword>
<dbReference type="EMBL" id="JACJPY010000014">
    <property type="protein sequence ID" value="MBD2149863.1"/>
    <property type="molecule type" value="Genomic_DNA"/>
</dbReference>
<feature type="transmembrane region" description="Helical" evidence="1">
    <location>
        <begin position="132"/>
        <end position="153"/>
    </location>
</feature>
<sequence>MIVASILGLSEPFKSIATFAHPVLMLLTLFLALYAGYVGWQYRRIRSTEGEERKALIAKRYNILHHKLGSIFLVLMVAGAVGGMAATYNDSGKLFVGPHLLAGLGLAFLAALSAALAPIMQQGKEWARVTHITVNTVLVGVFAWQTLTGWQIVQRILESMFKVA</sequence>
<dbReference type="Pfam" id="PF13301">
    <property type="entry name" value="DUF4079"/>
    <property type="match status" value="1"/>
</dbReference>
<keyword evidence="1" id="KW-1133">Transmembrane helix</keyword>
<dbReference type="Proteomes" id="UP000631421">
    <property type="component" value="Unassembled WGS sequence"/>
</dbReference>
<feature type="transmembrane region" description="Helical" evidence="1">
    <location>
        <begin position="68"/>
        <end position="88"/>
    </location>
</feature>
<feature type="transmembrane region" description="Helical" evidence="1">
    <location>
        <begin position="100"/>
        <end position="120"/>
    </location>
</feature>
<accession>A0A926USF3</accession>
<dbReference type="AlphaFoldDB" id="A0A926USF3"/>
<comment type="caution">
    <text evidence="2">The sequence shown here is derived from an EMBL/GenBank/DDBJ whole genome shotgun (WGS) entry which is preliminary data.</text>
</comment>
<proteinExistence type="predicted"/>
<evidence type="ECO:0000313" key="3">
    <source>
        <dbReference type="Proteomes" id="UP000631421"/>
    </source>
</evidence>
<dbReference type="PANTHER" id="PTHR34679:SF2">
    <property type="entry name" value="OS02G0122500 PROTEIN"/>
    <property type="match status" value="1"/>
</dbReference>
<dbReference type="InterPro" id="IPR025067">
    <property type="entry name" value="DUF4079"/>
</dbReference>
<name>A0A926USF3_9CYAN</name>
<dbReference type="RefSeq" id="WP_190350229.1">
    <property type="nucleotide sequence ID" value="NZ_JACJPY010000014.1"/>
</dbReference>
<reference evidence="2" key="2">
    <citation type="submission" date="2020-08" db="EMBL/GenBank/DDBJ databases">
        <authorList>
            <person name="Chen M."/>
            <person name="Teng W."/>
            <person name="Zhao L."/>
            <person name="Hu C."/>
            <person name="Zhou Y."/>
            <person name="Han B."/>
            <person name="Song L."/>
            <person name="Shu W."/>
        </authorList>
    </citation>
    <scope>NUCLEOTIDE SEQUENCE</scope>
    <source>
        <strain evidence="2">FACHB-1277</strain>
    </source>
</reference>
<protein>
    <submittedName>
        <fullName evidence="2">DUF4079 domain-containing protein</fullName>
    </submittedName>
</protein>
<keyword evidence="3" id="KW-1185">Reference proteome</keyword>
<evidence type="ECO:0000313" key="2">
    <source>
        <dbReference type="EMBL" id="MBD2149863.1"/>
    </source>
</evidence>
<reference evidence="2" key="1">
    <citation type="journal article" date="2015" name="ISME J.">
        <title>Draft Genome Sequence of Streptomyces incarnatus NRRL8089, which Produces the Nucleoside Antibiotic Sinefungin.</title>
        <authorList>
            <person name="Oshima K."/>
            <person name="Hattori M."/>
            <person name="Shimizu H."/>
            <person name="Fukuda K."/>
            <person name="Nemoto M."/>
            <person name="Inagaki K."/>
            <person name="Tamura T."/>
        </authorList>
    </citation>
    <scope>NUCLEOTIDE SEQUENCE</scope>
    <source>
        <strain evidence="2">FACHB-1277</strain>
    </source>
</reference>
<gene>
    <name evidence="2" type="ORF">H6F44_06955</name>
</gene>
<organism evidence="2 3">
    <name type="scientific">Pseudanabaena cinerea FACHB-1277</name>
    <dbReference type="NCBI Taxonomy" id="2949581"/>
    <lineage>
        <taxon>Bacteria</taxon>
        <taxon>Bacillati</taxon>
        <taxon>Cyanobacteriota</taxon>
        <taxon>Cyanophyceae</taxon>
        <taxon>Pseudanabaenales</taxon>
        <taxon>Pseudanabaenaceae</taxon>
        <taxon>Pseudanabaena</taxon>
        <taxon>Pseudanabaena cinerea</taxon>
    </lineage>
</organism>
<feature type="transmembrane region" description="Helical" evidence="1">
    <location>
        <begin position="19"/>
        <end position="40"/>
    </location>
</feature>
<keyword evidence="1" id="KW-0812">Transmembrane</keyword>